<sequence>MQRIVAGIDTIEQHLEAVRQAPEVYRPPCCPHCGLKILWPHGHYERKADRRAGQVSLNPIPICRYRCSGCRRTCSRLPACIAPRRWYDWSVQQAHLERQLSERSDQRRALGSLPDRRTAGRWWDWLQKSSLLFEFHLRARCAELGRAADFGAFWRRVFESMGLVQAMTLLDQELNIP</sequence>
<dbReference type="RefSeq" id="WP_332353651.1">
    <property type="nucleotide sequence ID" value="NZ_JAZKTZ010000002.1"/>
</dbReference>
<gene>
    <name evidence="2" type="ORF">DVS81_14550</name>
</gene>
<comment type="caution">
    <text evidence="2">The sequence shown here is derived from an EMBL/GenBank/DDBJ whole genome shotgun (WGS) entry which is preliminary data.</text>
</comment>
<reference evidence="2 3" key="1">
    <citation type="submission" date="2018-05" db="EMBL/GenBank/DDBJ databases">
        <title>Integrated omic analyses show evidence that a Ca. Accumulibacter phosphatis strain performs denitrification under micro-aerobic conditions.</title>
        <authorList>
            <person name="Camejo P.Y."/>
            <person name="Katherine M.D."/>
            <person name="Daniel N.R."/>
        </authorList>
    </citation>
    <scope>NUCLEOTIDE SEQUENCE [LARGE SCALE GENOMIC DNA]</scope>
    <source>
        <strain evidence="2">UW-LDO-IC</strain>
    </source>
</reference>
<dbReference type="Pfam" id="PF20020">
    <property type="entry name" value="DUF6431"/>
    <property type="match status" value="1"/>
</dbReference>
<dbReference type="EMBL" id="QPGA01000031">
    <property type="protein sequence ID" value="RDE49853.1"/>
    <property type="molecule type" value="Genomic_DNA"/>
</dbReference>
<feature type="domain" description="DUF6431" evidence="1">
    <location>
        <begin position="30"/>
        <end position="101"/>
    </location>
</feature>
<dbReference type="AlphaFoldDB" id="A0A369XIA7"/>
<accession>A0A369XIA7</accession>
<evidence type="ECO:0000313" key="2">
    <source>
        <dbReference type="EMBL" id="RDE49853.1"/>
    </source>
</evidence>
<dbReference type="InterPro" id="IPR045536">
    <property type="entry name" value="DUF6431"/>
</dbReference>
<protein>
    <recommendedName>
        <fullName evidence="1">DUF6431 domain-containing protein</fullName>
    </recommendedName>
</protein>
<dbReference type="Proteomes" id="UP000253831">
    <property type="component" value="Unassembled WGS sequence"/>
</dbReference>
<proteinExistence type="predicted"/>
<evidence type="ECO:0000313" key="3">
    <source>
        <dbReference type="Proteomes" id="UP000253831"/>
    </source>
</evidence>
<name>A0A369XIA7_9PROT</name>
<evidence type="ECO:0000259" key="1">
    <source>
        <dbReference type="Pfam" id="PF20020"/>
    </source>
</evidence>
<organism evidence="2 3">
    <name type="scientific">Candidatus Accumulibacter meliphilus</name>
    <dbReference type="NCBI Taxonomy" id="2211374"/>
    <lineage>
        <taxon>Bacteria</taxon>
        <taxon>Pseudomonadati</taxon>
        <taxon>Pseudomonadota</taxon>
        <taxon>Betaproteobacteria</taxon>
        <taxon>Candidatus Accumulibacter</taxon>
    </lineage>
</organism>